<dbReference type="RefSeq" id="WP_112332907.1">
    <property type="nucleotide sequence ID" value="NZ_QLYR01000005.1"/>
</dbReference>
<evidence type="ECO:0000313" key="2">
    <source>
        <dbReference type="EMBL" id="RAQ28524.1"/>
    </source>
</evidence>
<dbReference type="PANTHER" id="PTHR34987:SF2">
    <property type="entry name" value="B, PUTATIVE (AFU_ORTHOLOGUE AFUA_7G05040)-RELATED"/>
    <property type="match status" value="1"/>
</dbReference>
<keyword evidence="3" id="KW-1185">Reference proteome</keyword>
<name>A0A328UCJ2_9FIRM</name>
<comment type="caution">
    <text evidence="2">The sequence shown here is derived from an EMBL/GenBank/DDBJ whole genome shotgun (WGS) entry which is preliminary data.</text>
</comment>
<dbReference type="Pfam" id="PF17389">
    <property type="entry name" value="Bac_rhamnosid6H"/>
    <property type="match status" value="1"/>
</dbReference>
<sequence length="705" mass="81304">MKEQLFELAKPVWLQGKAEEIHIRAQFRAVFRCEEEEVKKAVCRVATSGIYNLFVNGRFVAYGPARAGKNHFRMDAVSIEPFIKKGVNVIALEVAGYYVNSYYLQCQPSFVQAEVLCGERVVCHTGGTDFIARINPYAVRKVMRYSFQRPMMEAYRYGGEEDGFMCAPDYSGEVFPQEIVEDKKIIERLAPYPEYESVQAQPVSYGEARPGYQPEEIWKERASKSMGPKLRGFPLEACEWNVVEEVQRFQYIASPGMLAGEALPNHHYQIYELPYNATGMVDFEAECASEMDLYCMFDEVLSQGDVALPRMGCVNVVKYHLAPGKYHLKFFEVYTMKYMKFIASGSDCTVKNVRMVEYKHHPVQLSLPVLNGNEKLQKIAAAAVESYRQNAVDLFTDCPSRERAGWLCDSFFTGRVEKLLTGQSLIERSFLENFLHEESYAFLPEGMLPMCYPSDHDDGNFIPNWALWLVVELEEYLARSGDRMLVDAFKDKVYRLFQYFKSFENCDGLLENLEQWVFLEWSRANDLTQDVNYPSNMLYSGALRAAGRLYDDGVLLERAKQVKEKILEQSWNGAFFTDNAVRQNGALVFPNESTEVCQYYAFFFDIATPKSHPKLFHTLLEEFGPERKQTKHYPEVAFANAFIGNYLRLDILSRYGYHKEVLQNIEGYFYYMAEKTGTLWEHDGDYASCDHGFASHVLYWLNKMC</sequence>
<feature type="domain" description="Alpha-L-rhamnosidase six-hairpin glycosidase" evidence="1">
    <location>
        <begin position="373"/>
        <end position="702"/>
    </location>
</feature>
<protein>
    <recommendedName>
        <fullName evidence="1">Alpha-L-rhamnosidase six-hairpin glycosidase domain-containing protein</fullName>
    </recommendedName>
</protein>
<evidence type="ECO:0000313" key="3">
    <source>
        <dbReference type="Proteomes" id="UP000249377"/>
    </source>
</evidence>
<dbReference type="InterPro" id="IPR035396">
    <property type="entry name" value="Bac_rhamnosid6H"/>
</dbReference>
<dbReference type="Gene3D" id="2.60.120.260">
    <property type="entry name" value="Galactose-binding domain-like"/>
    <property type="match status" value="1"/>
</dbReference>
<dbReference type="PANTHER" id="PTHR34987">
    <property type="entry name" value="C, PUTATIVE (AFU_ORTHOLOGUE AFUA_3G02880)-RELATED"/>
    <property type="match status" value="1"/>
</dbReference>
<organism evidence="2 3">
    <name type="scientific">Hydrogeniiclostridium mannosilyticum</name>
    <dbReference type="NCBI Taxonomy" id="2764322"/>
    <lineage>
        <taxon>Bacteria</taxon>
        <taxon>Bacillati</taxon>
        <taxon>Bacillota</taxon>
        <taxon>Clostridia</taxon>
        <taxon>Eubacteriales</taxon>
        <taxon>Acutalibacteraceae</taxon>
        <taxon>Hydrogeniiclostridium</taxon>
    </lineage>
</organism>
<dbReference type="InterPro" id="IPR012341">
    <property type="entry name" value="6hp_glycosidase-like_sf"/>
</dbReference>
<dbReference type="Gene3D" id="1.50.10.10">
    <property type="match status" value="1"/>
</dbReference>
<gene>
    <name evidence="2" type="ORF">DPQ25_09390</name>
</gene>
<reference evidence="2 3" key="1">
    <citation type="submission" date="2018-06" db="EMBL/GenBank/DDBJ databases">
        <title>Noncontiguous genome sequence of Ruminococcaceae bacterium ASD2818.</title>
        <authorList>
            <person name="Chaplin A.V."/>
            <person name="Sokolova S.R."/>
            <person name="Kochetkova T.O."/>
            <person name="Goltsov A.Y."/>
            <person name="Trofimov D.Y."/>
            <person name="Efimov B.A."/>
        </authorList>
    </citation>
    <scope>NUCLEOTIDE SEQUENCE [LARGE SCALE GENOMIC DNA]</scope>
    <source>
        <strain evidence="2 3">ASD2818</strain>
    </source>
</reference>
<proteinExistence type="predicted"/>
<dbReference type="AlphaFoldDB" id="A0A328UCJ2"/>
<dbReference type="SUPFAM" id="SSF48208">
    <property type="entry name" value="Six-hairpin glycosidases"/>
    <property type="match status" value="1"/>
</dbReference>
<dbReference type="Proteomes" id="UP000249377">
    <property type="component" value="Unassembled WGS sequence"/>
</dbReference>
<dbReference type="GO" id="GO:0005975">
    <property type="term" value="P:carbohydrate metabolic process"/>
    <property type="evidence" value="ECO:0007669"/>
    <property type="project" value="InterPro"/>
</dbReference>
<evidence type="ECO:0000259" key="1">
    <source>
        <dbReference type="Pfam" id="PF17389"/>
    </source>
</evidence>
<dbReference type="EMBL" id="QLYR01000005">
    <property type="protein sequence ID" value="RAQ28524.1"/>
    <property type="molecule type" value="Genomic_DNA"/>
</dbReference>
<accession>A0A328UCJ2</accession>
<dbReference type="InterPro" id="IPR008928">
    <property type="entry name" value="6-hairpin_glycosidase_sf"/>
</dbReference>